<dbReference type="InterPro" id="IPR004910">
    <property type="entry name" value="Yippee/Mis18/Cereblon"/>
</dbReference>
<dbReference type="InterPro" id="IPR039058">
    <property type="entry name" value="Yippee_fam"/>
</dbReference>
<evidence type="ECO:0000256" key="1">
    <source>
        <dbReference type="ARBA" id="ARBA00005613"/>
    </source>
</evidence>
<evidence type="ECO:0000313" key="6">
    <source>
        <dbReference type="EMBL" id="ORX91350.1"/>
    </source>
</evidence>
<dbReference type="AlphaFoldDB" id="A0A1Y1Y024"/>
<dbReference type="InterPro" id="IPR034751">
    <property type="entry name" value="Yippee"/>
</dbReference>
<keyword evidence="3" id="KW-0862">Zinc</keyword>
<gene>
    <name evidence="6" type="ORF">K493DRAFT_228170</name>
</gene>
<dbReference type="PANTHER" id="PTHR13848">
    <property type="entry name" value="PROTEIN YIPPEE-LIKE CG15309-RELATED"/>
    <property type="match status" value="1"/>
</dbReference>
<dbReference type="EMBL" id="MCFE01000325">
    <property type="protein sequence ID" value="ORX91350.1"/>
    <property type="molecule type" value="Genomic_DNA"/>
</dbReference>
<keyword evidence="7" id="KW-1185">Reference proteome</keyword>
<evidence type="ECO:0000256" key="2">
    <source>
        <dbReference type="ARBA" id="ARBA00022723"/>
    </source>
</evidence>
<organism evidence="6 7">
    <name type="scientific">Basidiobolus meristosporus CBS 931.73</name>
    <dbReference type="NCBI Taxonomy" id="1314790"/>
    <lineage>
        <taxon>Eukaryota</taxon>
        <taxon>Fungi</taxon>
        <taxon>Fungi incertae sedis</taxon>
        <taxon>Zoopagomycota</taxon>
        <taxon>Entomophthoromycotina</taxon>
        <taxon>Basidiobolomycetes</taxon>
        <taxon>Basidiobolales</taxon>
        <taxon>Basidiobolaceae</taxon>
        <taxon>Basidiobolus</taxon>
    </lineage>
</organism>
<comment type="caution">
    <text evidence="6">The sequence shown here is derived from an EMBL/GenBank/DDBJ whole genome shotgun (WGS) entry which is preliminary data.</text>
</comment>
<evidence type="ECO:0000256" key="4">
    <source>
        <dbReference type="RuleBase" id="RU110713"/>
    </source>
</evidence>
<dbReference type="PROSITE" id="PS51792">
    <property type="entry name" value="YIPPEE"/>
    <property type="match status" value="1"/>
</dbReference>
<dbReference type="InParanoid" id="A0A1Y1Y024"/>
<reference evidence="6 7" key="1">
    <citation type="submission" date="2016-07" db="EMBL/GenBank/DDBJ databases">
        <title>Pervasive Adenine N6-methylation of Active Genes in Fungi.</title>
        <authorList>
            <consortium name="DOE Joint Genome Institute"/>
            <person name="Mondo S.J."/>
            <person name="Dannebaum R.O."/>
            <person name="Kuo R.C."/>
            <person name="Labutti K."/>
            <person name="Haridas S."/>
            <person name="Kuo A."/>
            <person name="Salamov A."/>
            <person name="Ahrendt S.R."/>
            <person name="Lipzen A."/>
            <person name="Sullivan W."/>
            <person name="Andreopoulos W.B."/>
            <person name="Clum A."/>
            <person name="Lindquist E."/>
            <person name="Daum C."/>
            <person name="Ramamoorthy G.K."/>
            <person name="Gryganskyi A."/>
            <person name="Culley D."/>
            <person name="Magnuson J.K."/>
            <person name="James T.Y."/>
            <person name="O'Malley M.A."/>
            <person name="Stajich J.E."/>
            <person name="Spatafora J.W."/>
            <person name="Visel A."/>
            <person name="Grigoriev I.V."/>
        </authorList>
    </citation>
    <scope>NUCLEOTIDE SEQUENCE [LARGE SCALE GENOMIC DNA]</scope>
    <source>
        <strain evidence="6 7">CBS 931.73</strain>
    </source>
</reference>
<feature type="domain" description="Yippee" evidence="5">
    <location>
        <begin position="13"/>
        <end position="110"/>
    </location>
</feature>
<dbReference type="OrthoDB" id="6407410at2759"/>
<proteinExistence type="inferred from homology"/>
<evidence type="ECO:0000256" key="3">
    <source>
        <dbReference type="ARBA" id="ARBA00022833"/>
    </source>
</evidence>
<evidence type="ECO:0000313" key="7">
    <source>
        <dbReference type="Proteomes" id="UP000193498"/>
    </source>
</evidence>
<sequence>MGFAHKTYLTGNRVFGCKDCKTHLTTMDCLVSKAFQGQHGRAYLFRTVVNVDEGEEMERSMTTGLHVVKDIQCSKCRRVVGWRYVRAYEESQRYKEGQYILERMLLVDVD</sequence>
<dbReference type="Proteomes" id="UP000193498">
    <property type="component" value="Unassembled WGS sequence"/>
</dbReference>
<dbReference type="GO" id="GO:0046872">
    <property type="term" value="F:metal ion binding"/>
    <property type="evidence" value="ECO:0007669"/>
    <property type="project" value="UniProtKB-KW"/>
</dbReference>
<name>A0A1Y1Y024_9FUNG</name>
<comment type="similarity">
    <text evidence="1 4">Belongs to the yippee family.</text>
</comment>
<evidence type="ECO:0000259" key="5">
    <source>
        <dbReference type="PROSITE" id="PS51792"/>
    </source>
</evidence>
<keyword evidence="2" id="KW-0479">Metal-binding</keyword>
<dbReference type="Pfam" id="PF03226">
    <property type="entry name" value="Yippee-Mis18"/>
    <property type="match status" value="1"/>
</dbReference>
<dbReference type="STRING" id="1314790.A0A1Y1Y024"/>
<accession>A0A1Y1Y024</accession>
<dbReference type="FunCoup" id="A0A1Y1Y024">
    <property type="interactions" value="559"/>
</dbReference>
<protein>
    <recommendedName>
        <fullName evidence="4">Protein yippee-like</fullName>
    </recommendedName>
</protein>